<protein>
    <submittedName>
        <fullName evidence="1">Uncharacterized protein</fullName>
    </submittedName>
</protein>
<evidence type="ECO:0000313" key="1">
    <source>
        <dbReference type="EMBL" id="KAK4299308.1"/>
    </source>
</evidence>
<dbReference type="EMBL" id="JAWZYT010003270">
    <property type="protein sequence ID" value="KAK4299308.1"/>
    <property type="molecule type" value="Genomic_DNA"/>
</dbReference>
<sequence>MRFSSLSTHSTCVELSPDTLAIFVYTLETSESKIKPDKADDIGGRSKPCNIPAFTPLFHVDILPPLTVFRPYFRSLRHPGYLTYQTTTLVLMVTPRTVRNLGLQVTIILAVMAGAQGGPYLRSNLARAMYQRLQTDERLRTMDLAKEFNLVRQI</sequence>
<dbReference type="AlphaFoldDB" id="A0AAE1P065"/>
<reference evidence="1" key="1">
    <citation type="submission" date="2023-11" db="EMBL/GenBank/DDBJ databases">
        <title>Genome assemblies of two species of porcelain crab, Petrolisthes cinctipes and Petrolisthes manimaculis (Anomura: Porcellanidae).</title>
        <authorList>
            <person name="Angst P."/>
        </authorList>
    </citation>
    <scope>NUCLEOTIDE SEQUENCE</scope>
    <source>
        <strain evidence="1">PB745_02</strain>
        <tissue evidence="1">Gill</tissue>
    </source>
</reference>
<gene>
    <name evidence="1" type="ORF">Pmani_028411</name>
</gene>
<name>A0AAE1P065_9EUCA</name>
<organism evidence="1 2">
    <name type="scientific">Petrolisthes manimaculis</name>
    <dbReference type="NCBI Taxonomy" id="1843537"/>
    <lineage>
        <taxon>Eukaryota</taxon>
        <taxon>Metazoa</taxon>
        <taxon>Ecdysozoa</taxon>
        <taxon>Arthropoda</taxon>
        <taxon>Crustacea</taxon>
        <taxon>Multicrustacea</taxon>
        <taxon>Malacostraca</taxon>
        <taxon>Eumalacostraca</taxon>
        <taxon>Eucarida</taxon>
        <taxon>Decapoda</taxon>
        <taxon>Pleocyemata</taxon>
        <taxon>Anomura</taxon>
        <taxon>Galatheoidea</taxon>
        <taxon>Porcellanidae</taxon>
        <taxon>Petrolisthes</taxon>
    </lineage>
</organism>
<proteinExistence type="predicted"/>
<comment type="caution">
    <text evidence="1">The sequence shown here is derived from an EMBL/GenBank/DDBJ whole genome shotgun (WGS) entry which is preliminary data.</text>
</comment>
<accession>A0AAE1P065</accession>
<evidence type="ECO:0000313" key="2">
    <source>
        <dbReference type="Proteomes" id="UP001292094"/>
    </source>
</evidence>
<keyword evidence="2" id="KW-1185">Reference proteome</keyword>
<dbReference type="Proteomes" id="UP001292094">
    <property type="component" value="Unassembled WGS sequence"/>
</dbReference>